<dbReference type="PROSITE" id="PS51186">
    <property type="entry name" value="GNAT"/>
    <property type="match status" value="1"/>
</dbReference>
<sequence length="214" mass="23503">TEAYLQESLSSDLADIEGTYIAPGGNFWVATPKTAPNEVVGMVGLELKDNKEGELRRLSVKGTHRRLGVGQKLIAALEQWARESGLRKVWLTTVGVMDKARAFYPSVGYEQTAVAEVSEDFHIYTFEKLLGEVTGNGDIVIRQYQAEDLKQVVTLFREGMLHYPAHNMSVDVLEQHMTEAVATGDLSSIEATYVAPGGNFWVATPRSDPSEVVG</sequence>
<keyword evidence="4" id="KW-1185">Reference proteome</keyword>
<evidence type="ECO:0000313" key="3">
    <source>
        <dbReference type="EMBL" id="EGZ16528.1"/>
    </source>
</evidence>
<name>G4ZEK5_PHYSP</name>
<dbReference type="InterPro" id="IPR050769">
    <property type="entry name" value="NAT_camello-type"/>
</dbReference>
<reference evidence="3 4" key="1">
    <citation type="journal article" date="2006" name="Science">
        <title>Phytophthora genome sequences uncover evolutionary origins and mechanisms of pathogenesis.</title>
        <authorList>
            <person name="Tyler B.M."/>
            <person name="Tripathy S."/>
            <person name="Zhang X."/>
            <person name="Dehal P."/>
            <person name="Jiang R.H."/>
            <person name="Aerts A."/>
            <person name="Arredondo F.D."/>
            <person name="Baxter L."/>
            <person name="Bensasson D."/>
            <person name="Beynon J.L."/>
            <person name="Chapman J."/>
            <person name="Damasceno C.M."/>
            <person name="Dorrance A.E."/>
            <person name="Dou D."/>
            <person name="Dickerman A.W."/>
            <person name="Dubchak I.L."/>
            <person name="Garbelotto M."/>
            <person name="Gijzen M."/>
            <person name="Gordon S.G."/>
            <person name="Govers F."/>
            <person name="Grunwald N.J."/>
            <person name="Huang W."/>
            <person name="Ivors K.L."/>
            <person name="Jones R.W."/>
            <person name="Kamoun S."/>
            <person name="Krampis K."/>
            <person name="Lamour K.H."/>
            <person name="Lee M.K."/>
            <person name="McDonald W.H."/>
            <person name="Medina M."/>
            <person name="Meijer H.J."/>
            <person name="Nordberg E.K."/>
            <person name="Maclean D.J."/>
            <person name="Ospina-Giraldo M.D."/>
            <person name="Morris P.F."/>
            <person name="Phuntumart V."/>
            <person name="Putnam N.H."/>
            <person name="Rash S."/>
            <person name="Rose J.K."/>
            <person name="Sakihama Y."/>
            <person name="Salamov A.A."/>
            <person name="Savidor A."/>
            <person name="Scheuring C.F."/>
            <person name="Smith B.M."/>
            <person name="Sobral B.W."/>
            <person name="Terry A."/>
            <person name="Torto-Alalibo T.A."/>
            <person name="Win J."/>
            <person name="Xu Z."/>
            <person name="Zhang H."/>
            <person name="Grigoriev I.V."/>
            <person name="Rokhsar D.S."/>
            <person name="Boore J.L."/>
        </authorList>
    </citation>
    <scope>NUCLEOTIDE SEQUENCE [LARGE SCALE GENOMIC DNA]</scope>
    <source>
        <strain evidence="3 4">P6497</strain>
    </source>
</reference>
<organism evidence="3 4">
    <name type="scientific">Phytophthora sojae (strain P6497)</name>
    <name type="common">Soybean stem and root rot agent</name>
    <name type="synonym">Phytophthora megasperma f. sp. glycines</name>
    <dbReference type="NCBI Taxonomy" id="1094619"/>
    <lineage>
        <taxon>Eukaryota</taxon>
        <taxon>Sar</taxon>
        <taxon>Stramenopiles</taxon>
        <taxon>Oomycota</taxon>
        <taxon>Peronosporomycetes</taxon>
        <taxon>Peronosporales</taxon>
        <taxon>Peronosporaceae</taxon>
        <taxon>Phytophthora</taxon>
    </lineage>
</organism>
<feature type="domain" description="N-acetyltransferase" evidence="2">
    <location>
        <begin position="1"/>
        <end position="131"/>
    </location>
</feature>
<dbReference type="GO" id="GO:0008080">
    <property type="term" value="F:N-acetyltransferase activity"/>
    <property type="evidence" value="ECO:0007669"/>
    <property type="project" value="InterPro"/>
</dbReference>
<dbReference type="InParanoid" id="G4ZEK5"/>
<accession>G4ZEK5</accession>
<dbReference type="RefSeq" id="XP_009525586.1">
    <property type="nucleotide sequence ID" value="XM_009527291.1"/>
</dbReference>
<dbReference type="CDD" id="cd04301">
    <property type="entry name" value="NAT_SF"/>
    <property type="match status" value="1"/>
</dbReference>
<dbReference type="Gene3D" id="3.40.630.30">
    <property type="match status" value="1"/>
</dbReference>
<gene>
    <name evidence="3" type="ORF">PHYSODRAFT_375526</name>
</gene>
<dbReference type="AlphaFoldDB" id="G4ZEK5"/>
<dbReference type="GeneID" id="20650504"/>
<dbReference type="SUPFAM" id="SSF55729">
    <property type="entry name" value="Acyl-CoA N-acyltransferases (Nat)"/>
    <property type="match status" value="1"/>
</dbReference>
<feature type="non-terminal residue" evidence="3">
    <location>
        <position position="1"/>
    </location>
</feature>
<evidence type="ECO:0000313" key="4">
    <source>
        <dbReference type="Proteomes" id="UP000002640"/>
    </source>
</evidence>
<dbReference type="SMR" id="G4ZEK5"/>
<evidence type="ECO:0000259" key="2">
    <source>
        <dbReference type="PROSITE" id="PS51186"/>
    </source>
</evidence>
<keyword evidence="1" id="KW-0808">Transferase</keyword>
<dbReference type="KEGG" id="psoj:PHYSODRAFT_375526"/>
<dbReference type="Pfam" id="PF00583">
    <property type="entry name" value="Acetyltransf_1"/>
    <property type="match status" value="1"/>
</dbReference>
<dbReference type="InterPro" id="IPR016181">
    <property type="entry name" value="Acyl_CoA_acyltransferase"/>
</dbReference>
<feature type="non-terminal residue" evidence="3">
    <location>
        <position position="214"/>
    </location>
</feature>
<dbReference type="PANTHER" id="PTHR13947:SF37">
    <property type="entry name" value="LD18367P"/>
    <property type="match status" value="1"/>
</dbReference>
<dbReference type="EMBL" id="JH159154">
    <property type="protein sequence ID" value="EGZ16528.1"/>
    <property type="molecule type" value="Genomic_DNA"/>
</dbReference>
<dbReference type="Proteomes" id="UP000002640">
    <property type="component" value="Unassembled WGS sequence"/>
</dbReference>
<dbReference type="STRING" id="1094619.G4ZEK5"/>
<dbReference type="InterPro" id="IPR000182">
    <property type="entry name" value="GNAT_dom"/>
</dbReference>
<evidence type="ECO:0000256" key="1">
    <source>
        <dbReference type="ARBA" id="ARBA00022679"/>
    </source>
</evidence>
<dbReference type="PANTHER" id="PTHR13947">
    <property type="entry name" value="GNAT FAMILY N-ACETYLTRANSFERASE"/>
    <property type="match status" value="1"/>
</dbReference>
<protein>
    <recommendedName>
        <fullName evidence="2">N-acetyltransferase domain-containing protein</fullName>
    </recommendedName>
</protein>
<proteinExistence type="predicted"/>